<sequence>MTDWLLQAFAPTCIQADNHISLYAYIIHSPKLNPKFDEDLQKSFQRLNLITGEDFLFTSFVDPPKAWLNWLHSNEKLNKVNQVFFSKEQIKNPKLIIKTLDSSLTALIISEELGVNVDNLPFLVVTPHPKENYFYLLNLSNENLLSDMAGLTELSVIIKMGGEMEEAIKSTGLSLKKIQLEIPLANIFHKLSFRLIKVSRNRRVLNELGVKLSSLNSVFSKPSKVSDTQKSENDLIFEGYQIVSNRLSSVIYKNIKDRRGKSKDFDLHILSNCFGLNIEELLEFKKYIEPSTFTFLLQGAKLKLVYSVFFGDTGPFILPFGKAFEIEMSYSLVHWVRNQYEIQLPEFFYKYQPNMEIILGEPPGFNFNFLDPKTQEWRPPMIGGQLIGVSLVNKGRKAQPFDTFEDFQSFLTLGFRIKNIRNNSCHPSETTYSDLEEIIQIWKTLYQKGLLKKLFGLKNTFRVK</sequence>
<protein>
    <submittedName>
        <fullName evidence="1">Uncharacterized protein</fullName>
    </submittedName>
</protein>
<proteinExistence type="predicted"/>
<gene>
    <name evidence="1" type="ORF">GCM10008106_32410</name>
</gene>
<dbReference type="Proteomes" id="UP000642809">
    <property type="component" value="Unassembled WGS sequence"/>
</dbReference>
<dbReference type="AlphaFoldDB" id="A0A8J3G6U3"/>
<accession>A0A8J3G6U3</accession>
<dbReference type="EMBL" id="BMYF01000023">
    <property type="protein sequence ID" value="GHB49134.1"/>
    <property type="molecule type" value="Genomic_DNA"/>
</dbReference>
<reference evidence="1" key="2">
    <citation type="submission" date="2020-09" db="EMBL/GenBank/DDBJ databases">
        <authorList>
            <person name="Sun Q."/>
            <person name="Kim S."/>
        </authorList>
    </citation>
    <scope>NUCLEOTIDE SEQUENCE</scope>
    <source>
        <strain evidence="1">KCTC 23224</strain>
    </source>
</reference>
<evidence type="ECO:0000313" key="1">
    <source>
        <dbReference type="EMBL" id="GHB49134.1"/>
    </source>
</evidence>
<reference evidence="1" key="1">
    <citation type="journal article" date="2014" name="Int. J. Syst. Evol. Microbiol.">
        <title>Complete genome sequence of Corynebacterium casei LMG S-19264T (=DSM 44701T), isolated from a smear-ripened cheese.</title>
        <authorList>
            <consortium name="US DOE Joint Genome Institute (JGI-PGF)"/>
            <person name="Walter F."/>
            <person name="Albersmeier A."/>
            <person name="Kalinowski J."/>
            <person name="Ruckert C."/>
        </authorList>
    </citation>
    <scope>NUCLEOTIDE SEQUENCE</scope>
    <source>
        <strain evidence="1">KCTC 23224</strain>
    </source>
</reference>
<evidence type="ECO:0000313" key="2">
    <source>
        <dbReference type="Proteomes" id="UP000642809"/>
    </source>
</evidence>
<keyword evidence="2" id="KW-1185">Reference proteome</keyword>
<name>A0A8J3G6U3_9BACT</name>
<dbReference type="RefSeq" id="WP_189585160.1">
    <property type="nucleotide sequence ID" value="NZ_BMYF01000023.1"/>
</dbReference>
<comment type="caution">
    <text evidence="1">The sequence shown here is derived from an EMBL/GenBank/DDBJ whole genome shotgun (WGS) entry which is preliminary data.</text>
</comment>
<organism evidence="1 2">
    <name type="scientific">Mongoliitalea lutea</name>
    <dbReference type="NCBI Taxonomy" id="849756"/>
    <lineage>
        <taxon>Bacteria</taxon>
        <taxon>Pseudomonadati</taxon>
        <taxon>Bacteroidota</taxon>
        <taxon>Cytophagia</taxon>
        <taxon>Cytophagales</taxon>
        <taxon>Cyclobacteriaceae</taxon>
        <taxon>Mongoliitalea</taxon>
    </lineage>
</organism>